<evidence type="ECO:0008006" key="4">
    <source>
        <dbReference type="Google" id="ProtNLM"/>
    </source>
</evidence>
<protein>
    <recommendedName>
        <fullName evidence="4">Secreted protein</fullName>
    </recommendedName>
</protein>
<reference evidence="2" key="1">
    <citation type="submission" date="2021-04" db="EMBL/GenBank/DDBJ databases">
        <title>Genomic sequence of Actinosynnema pretiosum subsp. pretiosum ATCC 31280 (C-14919).</title>
        <authorList>
            <person name="Bai L."/>
            <person name="Wang X."/>
            <person name="Xiao Y."/>
        </authorList>
    </citation>
    <scope>NUCLEOTIDE SEQUENCE</scope>
    <source>
        <strain evidence="2">ATCC 31280</strain>
    </source>
</reference>
<proteinExistence type="predicted"/>
<accession>A0AA45R203</accession>
<dbReference type="Proteomes" id="UP000677152">
    <property type="component" value="Chromosome"/>
</dbReference>
<dbReference type="AlphaFoldDB" id="A0AA45R203"/>
<keyword evidence="1" id="KW-0732">Signal</keyword>
<sequence length="415" mass="42399">MLRRHLVPLVAATLLTTLATPASALADPAPVEPWTADLTAVDGDDVGVAAGGGVLRLAPGAHEGYLLLAPRALAGPVGAVAAEVDGSAPEGTTVEVDVRVAAGDGQWGEWLPAGAPLPAGTRTTQVRVALTAAAGAGSAAAAGAGGAGGPTAAAGPEVRSVRLVPDPAPDPATSRAAAPDDARGVVNGTTYRVFATREGLVGGTTANGHVITERDHFVALPSRRGLSPKGTGSYTVQVCAGNGRCEWAPVWDVGPWNTKDDYWNPPATRESWKDLPQGVPQAQAAYLNGYNGGKDQFDRRVLNPAGIDLADGVFWDGLKLSDNDWVTVTYLWTASGLTGYVRTGGDGPLNVRGAASATAPQVGIAADYAQVRVLCQLRGQSVSGPEGTSNLWYRIATGKYVARAYVTGVVGAKLC</sequence>
<evidence type="ECO:0000313" key="3">
    <source>
        <dbReference type="Proteomes" id="UP000677152"/>
    </source>
</evidence>
<dbReference type="EMBL" id="CP073249">
    <property type="protein sequence ID" value="QUF02251.1"/>
    <property type="molecule type" value="Genomic_DNA"/>
</dbReference>
<feature type="chain" id="PRO_5041398901" description="Secreted protein" evidence="1">
    <location>
        <begin position="27"/>
        <end position="415"/>
    </location>
</feature>
<feature type="signal peptide" evidence="1">
    <location>
        <begin position="1"/>
        <end position="26"/>
    </location>
</feature>
<gene>
    <name evidence="2" type="ORF">KCV87_22490</name>
</gene>
<evidence type="ECO:0000313" key="2">
    <source>
        <dbReference type="EMBL" id="QUF02251.1"/>
    </source>
</evidence>
<organism evidence="2 3">
    <name type="scientific">Actinosynnema pretiosum subsp. pretiosum</name>
    <dbReference type="NCBI Taxonomy" id="103721"/>
    <lineage>
        <taxon>Bacteria</taxon>
        <taxon>Bacillati</taxon>
        <taxon>Actinomycetota</taxon>
        <taxon>Actinomycetes</taxon>
        <taxon>Pseudonocardiales</taxon>
        <taxon>Pseudonocardiaceae</taxon>
        <taxon>Actinosynnema</taxon>
    </lineage>
</organism>
<name>A0AA45R203_9PSEU</name>
<evidence type="ECO:0000256" key="1">
    <source>
        <dbReference type="SAM" id="SignalP"/>
    </source>
</evidence>